<organism evidence="1 2">
    <name type="scientific">Rotaria sordida</name>
    <dbReference type="NCBI Taxonomy" id="392033"/>
    <lineage>
        <taxon>Eukaryota</taxon>
        <taxon>Metazoa</taxon>
        <taxon>Spiralia</taxon>
        <taxon>Gnathifera</taxon>
        <taxon>Rotifera</taxon>
        <taxon>Eurotatoria</taxon>
        <taxon>Bdelloidea</taxon>
        <taxon>Philodinida</taxon>
        <taxon>Philodinidae</taxon>
        <taxon>Rotaria</taxon>
    </lineage>
</organism>
<evidence type="ECO:0000313" key="2">
    <source>
        <dbReference type="Proteomes" id="UP000663836"/>
    </source>
</evidence>
<comment type="caution">
    <text evidence="1">The sequence shown here is derived from an EMBL/GenBank/DDBJ whole genome shotgun (WGS) entry which is preliminary data.</text>
</comment>
<dbReference type="Proteomes" id="UP000663836">
    <property type="component" value="Unassembled WGS sequence"/>
</dbReference>
<dbReference type="EMBL" id="CAJOBD010007340">
    <property type="protein sequence ID" value="CAF4084341.1"/>
    <property type="molecule type" value="Genomic_DNA"/>
</dbReference>
<sequence>MNYRRIALQQAQNNIIHQQQLTKRRFDKNRSHPNFKLGDLVWLKVFLGRTKLAARYTGPTRIVQIISPVSFIVEDENLQRFQYYKQTRGGAMASAFTQVLGNIYRYEWEQDFIKHHQKHNGINGRYIDGIFMTTNHTIGEIKEELERANNKDINSKI</sequence>
<gene>
    <name evidence="1" type="ORF">JBS370_LOCUS30886</name>
</gene>
<proteinExistence type="predicted"/>
<dbReference type="AlphaFoldDB" id="A0A819U6Z1"/>
<reference evidence="1" key="1">
    <citation type="submission" date="2021-02" db="EMBL/GenBank/DDBJ databases">
        <authorList>
            <person name="Nowell W R."/>
        </authorList>
    </citation>
    <scope>NUCLEOTIDE SEQUENCE</scope>
</reference>
<evidence type="ECO:0000313" key="1">
    <source>
        <dbReference type="EMBL" id="CAF4084341.1"/>
    </source>
</evidence>
<protein>
    <submittedName>
        <fullName evidence="1">Uncharacterized protein</fullName>
    </submittedName>
</protein>
<name>A0A819U6Z1_9BILA</name>
<accession>A0A819U6Z1</accession>